<comment type="caution">
    <text evidence="3">The sequence shown here is derived from an EMBL/GenBank/DDBJ whole genome shotgun (WGS) entry which is preliminary data.</text>
</comment>
<comment type="similarity">
    <text evidence="1">Belongs to the isochorismatase family.</text>
</comment>
<dbReference type="Proteomes" id="UP000232323">
    <property type="component" value="Unassembled WGS sequence"/>
</dbReference>
<sequence length="186" mass="20397">MSALICIDMQRDFLAPESPLCVKEGLACLPHVQKAISNARAKGLQVFWVKREHDPSGIDIEWTRKHLIEGGGAGATLPGSQGAEFAEGLLPLPEEHIVVKKRFSAFFHTHLDLMLRRLSIKSVILCGVQTPNCIRGTAVDALGLDYEVTVLSDATASKSSLVQESNLEDMRCMGILTKQVSEWARD</sequence>
<dbReference type="CDD" id="cd00431">
    <property type="entry name" value="cysteine_hydrolases"/>
    <property type="match status" value="1"/>
</dbReference>
<dbReference type="Gene3D" id="3.40.50.850">
    <property type="entry name" value="Isochorismatase-like"/>
    <property type="match status" value="1"/>
</dbReference>
<dbReference type="EMBL" id="BEGY01000085">
    <property type="protein sequence ID" value="GAX82732.1"/>
    <property type="molecule type" value="Genomic_DNA"/>
</dbReference>
<dbReference type="InterPro" id="IPR000868">
    <property type="entry name" value="Isochorismatase-like_dom"/>
</dbReference>
<dbReference type="InterPro" id="IPR036380">
    <property type="entry name" value="Isochorismatase-like_sf"/>
</dbReference>
<dbReference type="STRING" id="1157962.A0A250XIJ3"/>
<organism evidence="3 4">
    <name type="scientific">Chlamydomonas eustigma</name>
    <dbReference type="NCBI Taxonomy" id="1157962"/>
    <lineage>
        <taxon>Eukaryota</taxon>
        <taxon>Viridiplantae</taxon>
        <taxon>Chlorophyta</taxon>
        <taxon>core chlorophytes</taxon>
        <taxon>Chlorophyceae</taxon>
        <taxon>CS clade</taxon>
        <taxon>Chlamydomonadales</taxon>
        <taxon>Chlamydomonadaceae</taxon>
        <taxon>Chlamydomonas</taxon>
    </lineage>
</organism>
<dbReference type="SUPFAM" id="SSF52499">
    <property type="entry name" value="Isochorismatase-like hydrolases"/>
    <property type="match status" value="1"/>
</dbReference>
<evidence type="ECO:0000313" key="4">
    <source>
        <dbReference type="Proteomes" id="UP000232323"/>
    </source>
</evidence>
<protein>
    <recommendedName>
        <fullName evidence="2">Isochorismatase-like domain-containing protein</fullName>
    </recommendedName>
</protein>
<gene>
    <name evidence="3" type="ORF">CEUSTIGMA_g10158.t1</name>
</gene>
<dbReference type="OrthoDB" id="167809at2759"/>
<accession>A0A250XIJ3</accession>
<proteinExistence type="inferred from homology"/>
<dbReference type="Pfam" id="PF00857">
    <property type="entry name" value="Isochorismatase"/>
    <property type="match status" value="1"/>
</dbReference>
<evidence type="ECO:0000256" key="1">
    <source>
        <dbReference type="ARBA" id="ARBA00006336"/>
    </source>
</evidence>
<evidence type="ECO:0000259" key="2">
    <source>
        <dbReference type="Pfam" id="PF00857"/>
    </source>
</evidence>
<dbReference type="PANTHER" id="PTHR47044">
    <property type="entry name" value="OS02G0276400 PROTEIN"/>
    <property type="match status" value="1"/>
</dbReference>
<feature type="domain" description="Isochorismatase-like" evidence="2">
    <location>
        <begin position="2"/>
        <end position="176"/>
    </location>
</feature>
<reference evidence="3 4" key="1">
    <citation type="submission" date="2017-08" db="EMBL/GenBank/DDBJ databases">
        <title>Acidophilic green algal genome provides insights into adaptation to an acidic environment.</title>
        <authorList>
            <person name="Hirooka S."/>
            <person name="Hirose Y."/>
            <person name="Kanesaki Y."/>
            <person name="Higuchi S."/>
            <person name="Fujiwara T."/>
            <person name="Onuma R."/>
            <person name="Era A."/>
            <person name="Ohbayashi R."/>
            <person name="Uzuka A."/>
            <person name="Nozaki H."/>
            <person name="Yoshikawa H."/>
            <person name="Miyagishima S.Y."/>
        </authorList>
    </citation>
    <scope>NUCLEOTIDE SEQUENCE [LARGE SCALE GENOMIC DNA]</scope>
    <source>
        <strain evidence="3 4">NIES-2499</strain>
    </source>
</reference>
<keyword evidence="4" id="KW-1185">Reference proteome</keyword>
<name>A0A250XIJ3_9CHLO</name>
<dbReference type="AlphaFoldDB" id="A0A250XIJ3"/>
<evidence type="ECO:0000313" key="3">
    <source>
        <dbReference type="EMBL" id="GAX82732.1"/>
    </source>
</evidence>